<organism evidence="2 5">
    <name type="scientific">Enterococcus faecium</name>
    <name type="common">Streptococcus faecium</name>
    <dbReference type="NCBI Taxonomy" id="1352"/>
    <lineage>
        <taxon>Bacteria</taxon>
        <taxon>Bacillati</taxon>
        <taxon>Bacillota</taxon>
        <taxon>Bacilli</taxon>
        <taxon>Lactobacillales</taxon>
        <taxon>Enterococcaceae</taxon>
        <taxon>Enterococcus</taxon>
    </lineage>
</organism>
<evidence type="ECO:0008006" key="8">
    <source>
        <dbReference type="Google" id="ProtNLM"/>
    </source>
</evidence>
<evidence type="ECO:0000313" key="3">
    <source>
        <dbReference type="EMBL" id="PHL21155.1"/>
    </source>
</evidence>
<dbReference type="EMBL" id="PCGC01000022">
    <property type="protein sequence ID" value="PHL21155.1"/>
    <property type="molecule type" value="Genomic_DNA"/>
</dbReference>
<dbReference type="AlphaFoldDB" id="A0A132P7R0"/>
<sequence>MKKLIVLFILSAGLLTLTGCNLFGGSDQSSDETTDSSVLKAEKADITNSVYTLKVRKDMDLSAGQLTFTDKKMEWTRTYQTQETDSSESSEEKTVLTDIKITTKDDEYIISGKENKKEATITFTKIGNYRLKDEDGNIYSL</sequence>
<dbReference type="PROSITE" id="PS51257">
    <property type="entry name" value="PROKAR_LIPOPROTEIN"/>
    <property type="match status" value="1"/>
</dbReference>
<feature type="signal peptide" evidence="1">
    <location>
        <begin position="1"/>
        <end position="18"/>
    </location>
</feature>
<reference evidence="2 5" key="1">
    <citation type="submission" date="2016-01" db="EMBL/GenBank/DDBJ databases">
        <title>Molecular Mechanisms for transfer of large genomic segments between Enterococcus faecium strains.</title>
        <authorList>
            <person name="Garcia-Solache M.A."/>
            <person name="Lebreton F."/>
            <person name="Mclaughlin R.E."/>
            <person name="Whiteaker J.D."/>
            <person name="Gilmore M.S."/>
            <person name="Rice L.B."/>
        </authorList>
    </citation>
    <scope>NUCLEOTIDE SEQUENCE [LARGE SCALE GENOMIC DNA]</scope>
    <source>
        <strain evidence="2 5">D344RRF x C68</strain>
    </source>
</reference>
<evidence type="ECO:0000256" key="1">
    <source>
        <dbReference type="SAM" id="SignalP"/>
    </source>
</evidence>
<proteinExistence type="predicted"/>
<evidence type="ECO:0000313" key="5">
    <source>
        <dbReference type="Proteomes" id="UP000070452"/>
    </source>
</evidence>
<feature type="chain" id="PRO_5044056441" description="Lipoprotein" evidence="1">
    <location>
        <begin position="19"/>
        <end position="141"/>
    </location>
</feature>
<protein>
    <recommendedName>
        <fullName evidence="8">Lipoprotein</fullName>
    </recommendedName>
</protein>
<reference evidence="4 7" key="3">
    <citation type="submission" date="2017-12" db="EMBL/GenBank/DDBJ databases">
        <title>A pool of 800 enterococci isolated from chicken carcass rinse samples from New Zealand.</title>
        <authorList>
            <person name="Zhang J."/>
            <person name="Rogers L."/>
            <person name="Midwinter A."/>
            <person name="French N."/>
        </authorList>
    </citation>
    <scope>NUCLEOTIDE SEQUENCE [LARGE SCALE GENOMIC DNA]</scope>
    <source>
        <strain evidence="4 7">EN697</strain>
    </source>
</reference>
<dbReference type="Proteomes" id="UP000070452">
    <property type="component" value="Unassembled WGS sequence"/>
</dbReference>
<evidence type="ECO:0000313" key="2">
    <source>
        <dbReference type="EMBL" id="KWX18365.1"/>
    </source>
</evidence>
<dbReference type="PATRIC" id="fig|1352.805.peg.1101"/>
<dbReference type="Proteomes" id="UP000289562">
    <property type="component" value="Unassembled WGS sequence"/>
</dbReference>
<dbReference type="EMBL" id="PJVH01000010">
    <property type="protein sequence ID" value="RXU90026.1"/>
    <property type="molecule type" value="Genomic_DNA"/>
</dbReference>
<name>A0A132P7R0_ENTFC</name>
<keyword evidence="1" id="KW-0732">Signal</keyword>
<evidence type="ECO:0000313" key="6">
    <source>
        <dbReference type="Proteomes" id="UP000224303"/>
    </source>
</evidence>
<reference evidence="3 6" key="2">
    <citation type="submission" date="2017-10" db="EMBL/GenBank/DDBJ databases">
        <title>Draft genomes of the Enterococcus faecium isolated from human feces before and after Helicobacter pylori eradication therapy.</title>
        <authorList>
            <person name="Prianichniikov N.A."/>
            <person name="Glushchenko O.E."/>
            <person name="Malakhova M.V."/>
        </authorList>
    </citation>
    <scope>NUCLEOTIDE SEQUENCE [LARGE SCALE GENOMIC DNA]</scope>
    <source>
        <strain evidence="3 6">Hp_5-7</strain>
    </source>
</reference>
<accession>A0A132P7R0</accession>
<dbReference type="Proteomes" id="UP000224303">
    <property type="component" value="Unassembled WGS sequence"/>
</dbReference>
<evidence type="ECO:0000313" key="7">
    <source>
        <dbReference type="Proteomes" id="UP000289562"/>
    </source>
</evidence>
<evidence type="ECO:0000313" key="4">
    <source>
        <dbReference type="EMBL" id="RXU90026.1"/>
    </source>
</evidence>
<dbReference type="EMBL" id="LRHK01000001">
    <property type="protein sequence ID" value="KWX18365.1"/>
    <property type="molecule type" value="Genomic_DNA"/>
</dbReference>
<dbReference type="RefSeq" id="WP_002299985.1">
    <property type="nucleotide sequence ID" value="NZ_AP019394.1"/>
</dbReference>
<gene>
    <name evidence="2" type="ORF">AWT83_07770</name>
    <name evidence="3" type="ORF">CQR37_09945</name>
    <name evidence="4" type="ORF">CYQ77_04515</name>
</gene>
<comment type="caution">
    <text evidence="2">The sequence shown here is derived from an EMBL/GenBank/DDBJ whole genome shotgun (WGS) entry which is preliminary data.</text>
</comment>